<dbReference type="PROSITE" id="PS00012">
    <property type="entry name" value="PHOSPHOPANTETHEINE"/>
    <property type="match status" value="4"/>
</dbReference>
<dbReference type="Pfam" id="PF00668">
    <property type="entry name" value="Condensation"/>
    <property type="match status" value="5"/>
</dbReference>
<dbReference type="InterPro" id="IPR000873">
    <property type="entry name" value="AMP-dep_synth/lig_dom"/>
</dbReference>
<name>A0A1L4BS36_9GAMM</name>
<proteinExistence type="inferred from homology"/>
<dbReference type="Pfam" id="PF00501">
    <property type="entry name" value="AMP-binding"/>
    <property type="match status" value="4"/>
</dbReference>
<dbReference type="PROSITE" id="PS00455">
    <property type="entry name" value="AMP_BINDING"/>
    <property type="match status" value="4"/>
</dbReference>
<dbReference type="NCBIfam" id="TIGR01733">
    <property type="entry name" value="AA-adenyl-dom"/>
    <property type="match status" value="4"/>
</dbReference>
<dbReference type="FunFam" id="3.40.50.980:FF:000001">
    <property type="entry name" value="Non-ribosomal peptide synthetase"/>
    <property type="match status" value="1"/>
</dbReference>
<evidence type="ECO:0000256" key="5">
    <source>
        <dbReference type="ARBA" id="ARBA00022737"/>
    </source>
</evidence>
<dbReference type="RefSeq" id="WP_072712100.1">
    <property type="nucleotide sequence ID" value="NZ_CP016796.1"/>
</dbReference>
<dbReference type="Gene3D" id="3.40.50.980">
    <property type="match status" value="8"/>
</dbReference>
<evidence type="ECO:0000256" key="1">
    <source>
        <dbReference type="ARBA" id="ARBA00001957"/>
    </source>
</evidence>
<dbReference type="InterPro" id="IPR036736">
    <property type="entry name" value="ACP-like_sf"/>
</dbReference>
<keyword evidence="8" id="KW-1185">Reference proteome</keyword>
<dbReference type="GO" id="GO:0043041">
    <property type="term" value="P:amino acid activation for nonribosomal peptide biosynthetic process"/>
    <property type="evidence" value="ECO:0007669"/>
    <property type="project" value="TreeGrafter"/>
</dbReference>
<dbReference type="Gene3D" id="2.30.38.10">
    <property type="entry name" value="Luciferase, Domain 3"/>
    <property type="match status" value="4"/>
</dbReference>
<dbReference type="FunFam" id="3.40.50.980:FF:000002">
    <property type="entry name" value="Enterobactin synthetase component F"/>
    <property type="match status" value="1"/>
</dbReference>
<organism evidence="7 8">
    <name type="scientific">Francisella uliginis</name>
    <dbReference type="NCBI Taxonomy" id="573570"/>
    <lineage>
        <taxon>Bacteria</taxon>
        <taxon>Pseudomonadati</taxon>
        <taxon>Pseudomonadota</taxon>
        <taxon>Gammaproteobacteria</taxon>
        <taxon>Thiotrichales</taxon>
        <taxon>Francisellaceae</taxon>
        <taxon>Francisella</taxon>
    </lineage>
</organism>
<dbReference type="Gene3D" id="1.10.1200.10">
    <property type="entry name" value="ACP-like"/>
    <property type="match status" value="3"/>
</dbReference>
<dbReference type="EMBL" id="CP016796">
    <property type="protein sequence ID" value="API86659.1"/>
    <property type="molecule type" value="Genomic_DNA"/>
</dbReference>
<dbReference type="PROSITE" id="PS50075">
    <property type="entry name" value="CARRIER"/>
    <property type="match status" value="4"/>
</dbReference>
<feature type="domain" description="Carrier" evidence="6">
    <location>
        <begin position="5143"/>
        <end position="5218"/>
    </location>
</feature>
<feature type="domain" description="Carrier" evidence="6">
    <location>
        <begin position="4076"/>
        <end position="4151"/>
    </location>
</feature>
<dbReference type="STRING" id="573570.F7310_04465"/>
<dbReference type="InterPro" id="IPR025110">
    <property type="entry name" value="AMP-bd_C"/>
</dbReference>
<dbReference type="NCBIfam" id="NF003417">
    <property type="entry name" value="PRK04813.1"/>
    <property type="match status" value="5"/>
</dbReference>
<keyword evidence="3" id="KW-0596">Phosphopantetheine</keyword>
<evidence type="ECO:0000256" key="4">
    <source>
        <dbReference type="ARBA" id="ARBA00022553"/>
    </source>
</evidence>
<dbReference type="InterPro" id="IPR045851">
    <property type="entry name" value="AMP-bd_C_sf"/>
</dbReference>
<dbReference type="SUPFAM" id="SSF53335">
    <property type="entry name" value="S-adenosyl-L-methionine-dependent methyltransferases"/>
    <property type="match status" value="1"/>
</dbReference>
<dbReference type="CDD" id="cd02440">
    <property type="entry name" value="AdoMet_MTases"/>
    <property type="match status" value="1"/>
</dbReference>
<dbReference type="FunFam" id="2.30.38.10:FF:000001">
    <property type="entry name" value="Non-ribosomal peptide synthetase PvdI"/>
    <property type="match status" value="3"/>
</dbReference>
<dbReference type="GO" id="GO:0044550">
    <property type="term" value="P:secondary metabolite biosynthetic process"/>
    <property type="evidence" value="ECO:0007669"/>
    <property type="project" value="TreeGrafter"/>
</dbReference>
<dbReference type="Pfam" id="PF13193">
    <property type="entry name" value="AMP-binding_C"/>
    <property type="match status" value="1"/>
</dbReference>
<sequence>MINSIIEFLYEINNQGLLLWNDGGKLKYKKFREIENQEQKFLFIKKNKTEILDILVNSNITSGDNILPIIYKIPNFNNSLSSYQEGLIFLQESENASCAYNAPMILELSSDTNINIFKKSILELVDRHEILRTIFIKSEDGYLYQNVANENISIPEFYISKEFLEDTFKKEINKNFDLWQDLPIRATIYKVENKIFAIMVIHHIAFDGWSYNIFLDELKSIYIAKSSNQESRLQSIYIQYKDFALWQRLNLDNYLNNQKEYWKNNLKDAELLNFPIDYKRPNSLEYQGNDFNFNIPKDLADKIKNFSKENNYTQYSVMLACFYILLHKYTNQTDLIIGTPFANRNNTYTEKMLGYFINTLPVRLILEEGMTFRNLCSKLNSELIEVQKNQEYPLSKIIKDLNLEKDPSRHPLFQILFSVQSFGTNIESSFFKPISAHKYHQVSQFDLSLFIDNSKADFECRINYSTALFDKQTIKRISEHFLNIVRSVLDTSDIQINQIQMLSKSEYQLITQQWNKTQVDYPESKTINDLFDEIVSSYGDRNAVIFNDIAINYTELDTRSNQLANFILKEHKHVLSEKSLANNNFIGLYLDRSLEMMISIVSILKIGAAYVPFSPADPIERLEYKLKDSNCKIVLISKHHIDNQLLNLNDDISFLCVEEILNNTKELPDHKPKTIVKPNDLAYVIYTSGTTGEPKGVMIEHRSLVNRLIWMKDKYDFNIESKVLQKTSYSFDVSVWELILPLISGGTVVLAKPEGHKDPKYIYDLINMQRINKLHFVPTMLRSFITFIKTIDSFSIPSVCDVFCSGEALSQELASSFKVLFPDVRLHNLYGPTEATIDVSFFEFNNQDDKLLTVPIGQPIQNHKLYVLDKTLNPVPIGVPGELYISGVGLARGYLGKEQLTNQRFLDNPFSSNTDISSSFSKIYKTGDIVKYLPNGVIEYIGRNDSQVKIKGFRIELGEIESVISKLSNIKDSIVTTYNDNTGNTKLIAYYIAPAEIAEDDLLSSVAKTLPDYMVPNYFIKINKIPFNLNGKVDYKSLPLPNNKRSNSKSLMELPKTDIEQTLCDIWCKILDLNEIRTNENFFRLGGDSITSIQVAAEARKHGISITTKQIFDNPTISQLGLITQQLNNNKEKANISLTGEFPGIPIVKWFFNCEFEKENHWNQAKLFSISDVNLDKLKASISTYYRSAEFFKLRYNKKTGKLFYTDKSKDLVIYEYDVCNSHDQEKSIAELCTKWQAEFDLEKGPIASFGIIRGLKDGRLRLFISLHHLIVDGVSWLFILDSIQQIYNGNSFSRASSTYKDWSIFCYEYANKISQQTENYWIETSKKVRDYPLTTDKSISSKKNFDISSQKILIDQDLTSSIIKKCPEVYNLNVGEVLIISLVLSLSKINKSKHICMAMEGHGRENILGAPDISDAVGWFTSLYPICIDIPSDNNLNLIIKDIKEQLKSIPDNGLSFGLLKYCSSQEDILQQLDIDYPDVLFNYMGQFDTETKDSIFEIEKFISGNISSEQNHKEYLIEINAYILDKKLNILIDFSKSHFEESTIAKLLSQLEYNLQSITTHCLSKDSVEYTPSDFPTSEVQQYELDSVLKNILKFPHFERIMGLSELQKGMLFHAIHSPNSDQYNEQFIWELEGQINIDLFIKAWEVVINNYDALRSFFIWENLINPIQVVLQKVPVTWDIKDISTSGSIIQERNSIINKDRKNIFTLNNTPYRFTLIKESGCNYTFIWSYHHIILDGWSCANLIAQVRLAYEKLINGENHSLFPAPSYFNYLQFIDSINITESKAFWSDKLSLIDEPLNLQIVKPGAILDNRKPIKIQKNYHSTIDTNLASQVESLASKLGITINSIMQFAYGYLLSLYADSEITTHGTVFSGRNIGMVNIDKAVGLFINTMPVILNWNLNSSIKDALKTIHNEIEDIAEHSTVSLSELQQTTGLDDIDLFNTIFVFENYPLEKESFIKNTTIKNFYANEKVNYPLSIICYKKEGLLNLQTLYDAECFESFDIQQLNNRFAVCLQSIIENVENDLSSISLITQEERNKLLYQYNNTESTYPNKPLHILFKEQAQLTQNVKAAISKDQSISYIDLDRKSDIMAQMLISSFGSIAKEMFIGIYFERNINMLISLLAILKVGKAYIPFDIKDPDKRIIEKLKDSNVKIILTEGEFVDKLKSLQSDIEIVDIEDQSILNNNSTSGTDFQSELSIDSPAYMIYTSGTTGKAKGVIVSHRTILNLINHQNKSIEVNTSSNILQFANYAFDVSVQEIFTALLNGATLHITPEEFKSDMDMLLDFIKERNTQIVFIPPAVINIIFSENINNINLPNCIKHIISAGEQLILTKDAKQKILHDNGFIIHNHYGPTETHVVSTFTLDEKPSYEQSHIPIGKPISNSQFYILDKHLKLVSEGIAGELYISGDSLALGYNSAEITAEKFIYLDVESIGESKRLYKTGDLVKWLPDGNLIYLGRADDQIKIRGFRIELSEIESKINQIEGIKQNVVVFNKNLEQIIIYYTCKNSGLDSNFIREYLQTRLPDYMIPHHFIKLAGIPLTSNGKVDKKRLPIPEKQIQEFNYKEPRTETERVVSQIWSEVLGINKVSIEDNFFKLGGHSLNATQVISRIRRIFEFNCPVKSIFDNQKLLDFCRYIDDNFSIVNKKDHHISVVDREGRLPLSSSQQRLWFIDCYQKGDSSNYNIPIAIHLKGKLDIAILEDSLNLLISRHESLRTIFKQDSEGNGYQEVLSVNSIEPLKLEIESVEESKLSLAVTKKASKSFILGEYPLMRVYLFEILDACEEYILLVNQHHIISDGWSVGIFFRELSLIYNSLRKAIKPVLELLEIQYADFAVWQQQYFNSEAIQDQINYWKESLLGYEDLNLPTDKSRPAIQSFNGAQYRFDVDSDLYGELHLLSKKLGCTMFMLLLSGYYILLRRYSGQQDFVIGTPIANRNNSQVEDTIGYFVNTLAIRVSSEDCRVEELINLVKDRCLGAYQHQDLPFEHLVEILDIQRDPSRSAIFQAAIVMDNSDVTENVNFDEISPSMFTYDNSSSKLDITLYFLENKNNSNCSLAFEYSTDLFEHSTIQRMSEHYIKILQSMVGDLTESIDSINYLSKAEYNQLIYDWNKTDTDYPKDKTVIDLFEECAINMPDNIAIISEGRELTYRELKERSNLLAEFILERYIADSSGIARDNKTAVVILDRSIELIVTIFAVMKAGFTYVPISKDEPLERVKQKFDKLEPSIIITDKAFIEYSQETKLCESIDTIDINSLEVSKNKYQKKLIDNIDIKPQSLAYIMYTSGSTGVPKGVMIKHKSLLNHACSSRDNYDITSKDRILQFSAITFDISIEEIFSTLITGATLILRDKYLSYSIEDFIDFVKQYNINVINLPTAYWNELVSSLEAKLLPANLKTVIIGGEKASLASLRRWNNIVQQNVRVFNTYGPTEATVVTSVFEMNKISDLDLIKNIPIGKPVQNSKVYILDKQMKPVPVGVAGELYIGGVGVAKGYLKDNSLTTEKFIINPYQETTKIYKTGDIVRWLKTGDIEYLGRADDQVKIRGYRIELGEIEFTIAEYPLVNNVVVTANNLNSASKELIAYIVENIEKNIVDKEKENNNQEKETKFVDQWQQIYDETSTDESGRFSFDFDISGWTSSYTNELIAYEEMKEWVDNTISRINSFNPINILEIGTGSGLLLYPLSREISGTYFGVDFSQTEIDRLKKETLRLPKRNIQLKILKADEIEKFSDDIADTKINMVVINSVIQYFPSADYLEQVILKASSYINEGVIFLGDIRDYRLVGEFHLSVCLYNIRESSSKARASTLINLVKDELNKEKELLISPEYFIALEKKYDFIDYIELLPKQGKSPNEMNLFRYDVAIHIKKNSINVVKPFDSNITKYSEDILEVEKYLSGNSKKLLIVKNYQLNDTVTYLSKLYNKLKDANNSDLEVGIENIFADNIYDFTLLNFCKNNNCKVYEFLSVDKNEKVSKNIIFYRDIDIEVVKRIAFEELKSELTHDHNTLYYNDPSLVHQKSVSCLNINDLREYLQTRLPDYMIPNHFIKLAEIPLTSNGKVDKKRLPIPDNQSQTLSYREPRTETEIVVSQIWSEVLGINKVSIEDNFFKLGGHSLNATQVISRIRRVFEFNCPVKSIFDNQKLLDFCRYIDDNFSIVNKKDHHISVVDREGRLPLSSSQQRLWFIDCYQKGDSSNYNIPIAIHLKGKLDKATLEKSLNHLILRHESLRTIFKQDSDGNAYQEVLSVNSIEPLKLEIESVEESRLSLAVTKKASKSFILGEYPLMRVYLFEILDACEEYILLVNQHHIISDGWSVGIFFRELSLIYNSLRKGIKPVLEPLEIQYADFSVWQQQYFNSEAIQDQINYWKESLLGYEDLNLPTDKLRPAIQSFNGAQHRFDISSDLYNELHLLSKKLGCTMFMLLLSGYYILLRRYSGQQDFVIGTPIANRNNSQVEDIIGYFVNTLAIRVSSEDCRVEELINLVKDRCLGAYQHQDLPFEHLVEILDIQRDPSRSAIFQVLFTLQNEFKSSDFNFSDIDTIPYNFDISTSIFDLDFNLFQDDNKLYCNVQYSTDLFEHSTIKRMSEHYINILQSMVSDLTESIDSINYLSKSEYSQLIYDWNNTDTDYPKDKTVIDLFKECVIGMPNNIAVRSEDRELTYRELNERSDLLAEFILERYIADSSGTARDNKIAVVILDRSIELIVTIFAVMKAGFTYVPISKDEPIERVSSKISDSKSDIIISNSNYDIIKKINNSNSFIMIDAIDFLKHNLVYRGLYSRNRMDNSISHIFYTSGSTGKPKGVVVEHKALTNLINWFCKKYKTNSSSKTILLTNYTFDPSLEDIFAPLISGGSLYIPTNQELLDTQKLYRVIRDQNINILNYVPQMAYEILYDKPLIESLDYVIVGGDRLDETIKQRLSSIGYRIFNHYGPTETCIDCLATECSIDSKVSIGKPIYNTKAFVLDKNLHPVAKGIYGELYIAGIGLARGYLNNHKLTDERFITNPFANEYDIANGYTRLYKTGDLVRWLPDGNIEYIDRNDFQVKIRGFRVELGEVESQLSKLKGIKKASVLVQTSEKLNNQYLIGYYVPEKLGVLKQEDLISQLSKVLPEYMVPSVLIELQSMPLTVNGKLDRRALPDPKFINEDSYVAPTTELEKQVCYIWQDILDLDKVGIKEDFFRLGGNSILAIKLSHRLSKELNSQISVADIFLNKTVSLLSKKISSENGLLKQLLNQDIGQNNENIFFIHPAYAGCEVYIDLVEKIKSNYNCYGIDNYNIINNDQITNLSSLAIKYKSIIDSKITNFNNTIRIAGWSLGGKIALEIAYLYEQNGYKDIEIYLFDTWIFNNELKKQWDNQQNIEIPGFIINKNYDDEYLLKVKKAAESENQLMLRDISGRLKYSRCILYKALECGDKYQHDYPDNNLSLVVDNLEVINIEASHWDILTKIEEFI</sequence>
<dbReference type="FunFam" id="1.10.1200.10:FF:000005">
    <property type="entry name" value="Nonribosomal peptide synthetase 1"/>
    <property type="match status" value="4"/>
</dbReference>
<accession>A0A1L4BS36</accession>
<dbReference type="InterPro" id="IPR010071">
    <property type="entry name" value="AA_adenyl_dom"/>
</dbReference>
<dbReference type="InterPro" id="IPR020845">
    <property type="entry name" value="AMP-binding_CS"/>
</dbReference>
<dbReference type="Gene3D" id="3.30.559.30">
    <property type="entry name" value="Nonribosomal peptide synthetase, condensation domain"/>
    <property type="match status" value="5"/>
</dbReference>
<dbReference type="FunFam" id="3.30.300.30:FF:000010">
    <property type="entry name" value="Enterobactin synthetase component F"/>
    <property type="match status" value="1"/>
</dbReference>
<dbReference type="GO" id="GO:0003824">
    <property type="term" value="F:catalytic activity"/>
    <property type="evidence" value="ECO:0007669"/>
    <property type="project" value="InterPro"/>
</dbReference>
<protein>
    <recommendedName>
        <fullName evidence="6">Carrier domain-containing protein</fullName>
    </recommendedName>
</protein>
<keyword evidence="5" id="KW-0677">Repeat</keyword>
<keyword evidence="4" id="KW-0597">Phosphoprotein</keyword>
<dbReference type="InterPro" id="IPR029063">
    <property type="entry name" value="SAM-dependent_MTases_sf"/>
</dbReference>
<dbReference type="InterPro" id="IPR009081">
    <property type="entry name" value="PP-bd_ACP"/>
</dbReference>
<feature type="domain" description="Carrier" evidence="6">
    <location>
        <begin position="2570"/>
        <end position="2645"/>
    </location>
</feature>
<dbReference type="InterPro" id="IPR023213">
    <property type="entry name" value="CAT-like_dom_sf"/>
</dbReference>
<dbReference type="GO" id="GO:0005737">
    <property type="term" value="C:cytoplasm"/>
    <property type="evidence" value="ECO:0007669"/>
    <property type="project" value="TreeGrafter"/>
</dbReference>
<dbReference type="Gene3D" id="3.40.50.1820">
    <property type="entry name" value="alpha/beta hydrolase"/>
    <property type="match status" value="1"/>
</dbReference>
<dbReference type="KEGG" id="frx:F7310_04465"/>
<dbReference type="InterPro" id="IPR029058">
    <property type="entry name" value="AB_hydrolase_fold"/>
</dbReference>
<dbReference type="SUPFAM" id="SSF47336">
    <property type="entry name" value="ACP-like"/>
    <property type="match status" value="4"/>
</dbReference>
<comment type="cofactor">
    <cofactor evidence="1">
        <name>pantetheine 4'-phosphate</name>
        <dbReference type="ChEBI" id="CHEBI:47942"/>
    </cofactor>
</comment>
<evidence type="ECO:0000256" key="2">
    <source>
        <dbReference type="ARBA" id="ARBA00006432"/>
    </source>
</evidence>
<dbReference type="NCBIfam" id="TIGR01720">
    <property type="entry name" value="NRPS-para261"/>
    <property type="match status" value="1"/>
</dbReference>
<dbReference type="GO" id="GO:0031177">
    <property type="term" value="F:phosphopantetheine binding"/>
    <property type="evidence" value="ECO:0007669"/>
    <property type="project" value="TreeGrafter"/>
</dbReference>
<dbReference type="SUPFAM" id="SSF52777">
    <property type="entry name" value="CoA-dependent acyltransferases"/>
    <property type="match status" value="10"/>
</dbReference>
<evidence type="ECO:0000313" key="7">
    <source>
        <dbReference type="EMBL" id="API86659.1"/>
    </source>
</evidence>
<dbReference type="PANTHER" id="PTHR45527:SF1">
    <property type="entry name" value="FATTY ACID SYNTHASE"/>
    <property type="match status" value="1"/>
</dbReference>
<dbReference type="Gene3D" id="3.30.559.10">
    <property type="entry name" value="Chloramphenicol acetyltransferase-like domain"/>
    <property type="match status" value="5"/>
</dbReference>
<dbReference type="SUPFAM" id="SSF53474">
    <property type="entry name" value="alpha/beta-Hydrolases"/>
    <property type="match status" value="1"/>
</dbReference>
<dbReference type="SUPFAM" id="SSF56801">
    <property type="entry name" value="Acetyl-CoA synthetase-like"/>
    <property type="match status" value="4"/>
</dbReference>
<comment type="similarity">
    <text evidence="2">Belongs to the ATP-dependent AMP-binding enzyme family.</text>
</comment>
<dbReference type="Proteomes" id="UP000184222">
    <property type="component" value="Chromosome"/>
</dbReference>
<evidence type="ECO:0000313" key="8">
    <source>
        <dbReference type="Proteomes" id="UP000184222"/>
    </source>
</evidence>
<dbReference type="OrthoDB" id="5618670at2"/>
<dbReference type="InterPro" id="IPR010060">
    <property type="entry name" value="NRPS_synth"/>
</dbReference>
<reference evidence="7 8" key="1">
    <citation type="journal article" date="2016" name="Appl. Environ. Microbiol.">
        <title>Whole genome relationships among Francisella bacteria of diverse origin define new species and provide specific regions for detection.</title>
        <authorList>
            <person name="Challacombe J.F."/>
            <person name="Petersen J.M."/>
            <person name="Gallegos-Graves V."/>
            <person name="Hodge D."/>
            <person name="Pillai S."/>
            <person name="Kuske C.R."/>
        </authorList>
    </citation>
    <scope>NUCLEOTIDE SEQUENCE [LARGE SCALE GENOMIC DNA]</scope>
    <source>
        <strain evidence="8">TX07-7310</strain>
    </source>
</reference>
<feature type="domain" description="Carrier" evidence="6">
    <location>
        <begin position="1054"/>
        <end position="1128"/>
    </location>
</feature>
<evidence type="ECO:0000256" key="3">
    <source>
        <dbReference type="ARBA" id="ARBA00022450"/>
    </source>
</evidence>
<gene>
    <name evidence="7" type="ORF">F7310_04465</name>
</gene>
<evidence type="ECO:0000259" key="6">
    <source>
        <dbReference type="PROSITE" id="PS50075"/>
    </source>
</evidence>
<dbReference type="CDD" id="cd19531">
    <property type="entry name" value="LCL_NRPS-like"/>
    <property type="match status" value="3"/>
</dbReference>
<dbReference type="Gene3D" id="3.40.50.150">
    <property type="entry name" value="Vaccinia Virus protein VP39"/>
    <property type="match status" value="1"/>
</dbReference>
<dbReference type="InterPro" id="IPR006162">
    <property type="entry name" value="Ppantetheine_attach_site"/>
</dbReference>
<dbReference type="CDD" id="cd05930">
    <property type="entry name" value="A_NRPS"/>
    <property type="match status" value="4"/>
</dbReference>
<dbReference type="Pfam" id="PF00550">
    <property type="entry name" value="PP-binding"/>
    <property type="match status" value="4"/>
</dbReference>
<dbReference type="InterPro" id="IPR001242">
    <property type="entry name" value="Condensation_dom"/>
</dbReference>
<dbReference type="Gene3D" id="3.30.300.30">
    <property type="match status" value="5"/>
</dbReference>
<dbReference type="PANTHER" id="PTHR45527">
    <property type="entry name" value="NONRIBOSOMAL PEPTIDE SYNTHETASE"/>
    <property type="match status" value="1"/>
</dbReference>